<gene>
    <name evidence="3" type="ORF">WN944_004862</name>
</gene>
<dbReference type="EMBL" id="JBCGBO010000006">
    <property type="protein sequence ID" value="KAK9194159.1"/>
    <property type="molecule type" value="Genomic_DNA"/>
</dbReference>
<name>A0AAP0QJB7_9ROSI</name>
<evidence type="ECO:0000256" key="1">
    <source>
        <dbReference type="SAM" id="MobiDB-lite"/>
    </source>
</evidence>
<keyword evidence="2" id="KW-1133">Transmembrane helix</keyword>
<feature type="region of interest" description="Disordered" evidence="1">
    <location>
        <begin position="21"/>
        <end position="40"/>
    </location>
</feature>
<keyword evidence="4" id="KW-1185">Reference proteome</keyword>
<organism evidence="3 4">
    <name type="scientific">Citrus x changshan-huyou</name>
    <dbReference type="NCBI Taxonomy" id="2935761"/>
    <lineage>
        <taxon>Eukaryota</taxon>
        <taxon>Viridiplantae</taxon>
        <taxon>Streptophyta</taxon>
        <taxon>Embryophyta</taxon>
        <taxon>Tracheophyta</taxon>
        <taxon>Spermatophyta</taxon>
        <taxon>Magnoliopsida</taxon>
        <taxon>eudicotyledons</taxon>
        <taxon>Gunneridae</taxon>
        <taxon>Pentapetalae</taxon>
        <taxon>rosids</taxon>
        <taxon>malvids</taxon>
        <taxon>Sapindales</taxon>
        <taxon>Rutaceae</taxon>
        <taxon>Aurantioideae</taxon>
        <taxon>Citrus</taxon>
    </lineage>
</organism>
<evidence type="ECO:0000313" key="4">
    <source>
        <dbReference type="Proteomes" id="UP001428341"/>
    </source>
</evidence>
<dbReference type="PANTHER" id="PTHR31170">
    <property type="entry name" value="BNAC04G53230D PROTEIN"/>
    <property type="match status" value="1"/>
</dbReference>
<sequence>MERENSTFGFIEELKEPLIGKEENLEPLGRSSEDSSSGWVSQVIRAPTRKDFETEKNKSISIDLVGERKELIIHVDENLEPQSECCIYRVPRALRKKNKEAYTPTAISIGPLHHEENEKRIRNSYEENSKLEKPEFITMILYDAVFIIELFFKCSDEERSYDFLLDRTCLKNAVWLDLQLLENQLPFFVLDGLHKLASPYLDPENDDRSFIALSCEFFRHCKAGEEINVKAEDILHFTHLSRYFKTRKYPKKSPVPEEEKRDLPCAAKLQGSAVQRDLASAAKLQGSGVQFKGIIEEASLLDINFKERKWLGIPCLKVAELQIPRIEVDDCTESLMRNLMALDQCHYPRETIVCNYVDFMDMLIDTDEDVNKLAEARIISNSLGESARIAKMFNDLCLEISASDSGYAGNIRGLKRHYDNSWNHAKATLKRTYFSNLWKGTGTVAALLLLVFNLIQAIWSIISAFS</sequence>
<feature type="transmembrane region" description="Helical" evidence="2">
    <location>
        <begin position="444"/>
        <end position="465"/>
    </location>
</feature>
<dbReference type="InterPro" id="IPR004158">
    <property type="entry name" value="DUF247_pln"/>
</dbReference>
<comment type="caution">
    <text evidence="3">The sequence shown here is derived from an EMBL/GenBank/DDBJ whole genome shotgun (WGS) entry which is preliminary data.</text>
</comment>
<proteinExistence type="predicted"/>
<dbReference type="Proteomes" id="UP001428341">
    <property type="component" value="Unassembled WGS sequence"/>
</dbReference>
<keyword evidence="2" id="KW-0812">Transmembrane</keyword>
<keyword evidence="2" id="KW-0472">Membrane</keyword>
<reference evidence="3 4" key="1">
    <citation type="submission" date="2024-05" db="EMBL/GenBank/DDBJ databases">
        <title>Haplotype-resolved chromosome-level genome assembly of Huyou (Citrus changshanensis).</title>
        <authorList>
            <person name="Miao C."/>
            <person name="Chen W."/>
            <person name="Wu Y."/>
            <person name="Wang L."/>
            <person name="Zhao S."/>
            <person name="Grierson D."/>
            <person name="Xu C."/>
            <person name="Chen K."/>
        </authorList>
    </citation>
    <scope>NUCLEOTIDE SEQUENCE [LARGE SCALE GENOMIC DNA]</scope>
    <source>
        <strain evidence="3">01-14</strain>
        <tissue evidence="3">Leaf</tissue>
    </source>
</reference>
<accession>A0AAP0QJB7</accession>
<evidence type="ECO:0000256" key="2">
    <source>
        <dbReference type="SAM" id="Phobius"/>
    </source>
</evidence>
<protein>
    <submittedName>
        <fullName evidence="3">Uncharacterized protein</fullName>
    </submittedName>
</protein>
<dbReference type="PANTHER" id="PTHR31170:SF9">
    <property type="entry name" value="PROTEIN, PUTATIVE (DUF247)-RELATED"/>
    <property type="match status" value="1"/>
</dbReference>
<evidence type="ECO:0000313" key="3">
    <source>
        <dbReference type="EMBL" id="KAK9194159.1"/>
    </source>
</evidence>
<dbReference type="AlphaFoldDB" id="A0AAP0QJB7"/>
<dbReference type="Pfam" id="PF03140">
    <property type="entry name" value="DUF247"/>
    <property type="match status" value="1"/>
</dbReference>